<dbReference type="GO" id="GO:0005737">
    <property type="term" value="C:cytoplasm"/>
    <property type="evidence" value="ECO:0007669"/>
    <property type="project" value="TreeGrafter"/>
</dbReference>
<dbReference type="GO" id="GO:0015940">
    <property type="term" value="P:pantothenate biosynthetic process"/>
    <property type="evidence" value="ECO:0007669"/>
    <property type="project" value="InterPro"/>
</dbReference>
<reference evidence="7" key="1">
    <citation type="submission" date="2013-08" db="EMBL/GenBank/DDBJ databases">
        <title>Gene expansion shapes genome architecture in the human pathogen Lichtheimia corymbifera: an evolutionary genomics analysis in the ancient terrestrial Mucorales (Mucoromycotina).</title>
        <authorList>
            <person name="Schwartze V.U."/>
            <person name="Winter S."/>
            <person name="Shelest E."/>
            <person name="Marcet-Houben M."/>
            <person name="Horn F."/>
            <person name="Wehner S."/>
            <person name="Hoffmann K."/>
            <person name="Riege K."/>
            <person name="Sammeth M."/>
            <person name="Nowrousian M."/>
            <person name="Valiante V."/>
            <person name="Linde J."/>
            <person name="Jacobsen I.D."/>
            <person name="Marz M."/>
            <person name="Brakhage A.A."/>
            <person name="Gabaldon T."/>
            <person name="Bocker S."/>
            <person name="Voigt K."/>
        </authorList>
    </citation>
    <scope>NUCLEOTIDE SEQUENCE [LARGE SCALE GENOMIC DNA]</scope>
    <source>
        <strain evidence="7">FSU 9682</strain>
    </source>
</reference>
<dbReference type="VEuPathDB" id="FungiDB:LCOR_06329.1"/>
<dbReference type="InterPro" id="IPR013332">
    <property type="entry name" value="KPR_N"/>
</dbReference>
<protein>
    <recommendedName>
        <fullName evidence="4">2-dehydropantoate 2-reductase</fullName>
        <ecNumber evidence="4">1.1.1.169</ecNumber>
    </recommendedName>
    <alternativeName>
        <fullName evidence="4">Ketopantoate reductase</fullName>
    </alternativeName>
</protein>
<dbReference type="EC" id="1.1.1.169" evidence="4"/>
<evidence type="ECO:0000256" key="2">
    <source>
        <dbReference type="ARBA" id="ARBA00022857"/>
    </source>
</evidence>
<dbReference type="InterPro" id="IPR051402">
    <property type="entry name" value="KPR-Related"/>
</dbReference>
<dbReference type="STRING" id="1263082.A0A068RYT5"/>
<dbReference type="FunFam" id="1.10.1040.10:FF:000017">
    <property type="entry name" value="2-dehydropantoate 2-reductase"/>
    <property type="match status" value="1"/>
</dbReference>
<dbReference type="NCBIfam" id="TIGR00745">
    <property type="entry name" value="apbA_panE"/>
    <property type="match status" value="1"/>
</dbReference>
<sequence length="324" mass="35613">MANSSPIRILTVGTGAVGSIYSWRLAQTCEVTTVCRSNYQAVLDHGFEIVSPKFGNGVFKPHHVVRTVEEAKAFGPFDFIVVTLKALLDVYDTGEIIAPAVEEGKTTIVLIQNGFGVEPPIVKRFPKNPLVSVVAYIGANQVGPGKVEMKAFEYLRVGTYRGCTVDSEAACTLFKECLTKGGVQVDPVDDIEEARWEKLFWNGAFNPVCAILRLDTTQVMENEAALGIVRRLIHEYTATASAATKKEYNAEEVFDNIIKMTANGAPNYKPSMQLDIERQQPMEVEVIVGTAVRSAKEHGVNVPTLEMLRELLGAMNIHHLKSQL</sequence>
<dbReference type="EMBL" id="CBTN010000027">
    <property type="protein sequence ID" value="CDH55159.1"/>
    <property type="molecule type" value="Genomic_DNA"/>
</dbReference>
<dbReference type="PANTHER" id="PTHR21708:SF26">
    <property type="entry name" value="2-DEHYDROPANTOATE 2-REDUCTASE"/>
    <property type="match status" value="1"/>
</dbReference>
<dbReference type="InterPro" id="IPR013328">
    <property type="entry name" value="6PGD_dom2"/>
</dbReference>
<dbReference type="GO" id="GO:0008677">
    <property type="term" value="F:2-dehydropantoate 2-reductase activity"/>
    <property type="evidence" value="ECO:0007669"/>
    <property type="project" value="UniProtKB-EC"/>
</dbReference>
<comment type="caution">
    <text evidence="7">The sequence shown here is derived from an EMBL/GenBank/DDBJ whole genome shotgun (WGS) entry which is preliminary data.</text>
</comment>
<organism evidence="7 8">
    <name type="scientific">Lichtheimia corymbifera JMRC:FSU:9682</name>
    <dbReference type="NCBI Taxonomy" id="1263082"/>
    <lineage>
        <taxon>Eukaryota</taxon>
        <taxon>Fungi</taxon>
        <taxon>Fungi incertae sedis</taxon>
        <taxon>Mucoromycota</taxon>
        <taxon>Mucoromycotina</taxon>
        <taxon>Mucoromycetes</taxon>
        <taxon>Mucorales</taxon>
        <taxon>Lichtheimiaceae</taxon>
        <taxon>Lichtheimia</taxon>
    </lineage>
</organism>
<evidence type="ECO:0000259" key="6">
    <source>
        <dbReference type="Pfam" id="PF08546"/>
    </source>
</evidence>
<comment type="similarity">
    <text evidence="1 4">Belongs to the ketopantoate reductase family.</text>
</comment>
<dbReference type="SUPFAM" id="SSF51735">
    <property type="entry name" value="NAD(P)-binding Rossmann-fold domains"/>
    <property type="match status" value="1"/>
</dbReference>
<keyword evidence="3 4" id="KW-0560">Oxidoreductase</keyword>
<dbReference type="Proteomes" id="UP000027586">
    <property type="component" value="Unassembled WGS sequence"/>
</dbReference>
<dbReference type="Gene3D" id="3.40.50.720">
    <property type="entry name" value="NAD(P)-binding Rossmann-like Domain"/>
    <property type="match status" value="1"/>
</dbReference>
<dbReference type="Pfam" id="PF02558">
    <property type="entry name" value="ApbA"/>
    <property type="match status" value="1"/>
</dbReference>
<dbReference type="OrthoDB" id="3609at2759"/>
<proteinExistence type="inferred from homology"/>
<dbReference type="InterPro" id="IPR036291">
    <property type="entry name" value="NAD(P)-bd_dom_sf"/>
</dbReference>
<evidence type="ECO:0000256" key="1">
    <source>
        <dbReference type="ARBA" id="ARBA00007870"/>
    </source>
</evidence>
<dbReference type="SUPFAM" id="SSF48179">
    <property type="entry name" value="6-phosphogluconate dehydrogenase C-terminal domain-like"/>
    <property type="match status" value="1"/>
</dbReference>
<keyword evidence="8" id="KW-1185">Reference proteome</keyword>
<dbReference type="InterPro" id="IPR008927">
    <property type="entry name" value="6-PGluconate_DH-like_C_sf"/>
</dbReference>
<comment type="catalytic activity">
    <reaction evidence="4">
        <text>(R)-pantoate + NADP(+) = 2-dehydropantoate + NADPH + H(+)</text>
        <dbReference type="Rhea" id="RHEA:16233"/>
        <dbReference type="ChEBI" id="CHEBI:11561"/>
        <dbReference type="ChEBI" id="CHEBI:15378"/>
        <dbReference type="ChEBI" id="CHEBI:15980"/>
        <dbReference type="ChEBI" id="CHEBI:57783"/>
        <dbReference type="ChEBI" id="CHEBI:58349"/>
        <dbReference type="EC" id="1.1.1.169"/>
    </reaction>
</comment>
<name>A0A068RYT5_9FUNG</name>
<dbReference type="Pfam" id="PF08546">
    <property type="entry name" value="ApbA_C"/>
    <property type="match status" value="1"/>
</dbReference>
<dbReference type="InterPro" id="IPR013752">
    <property type="entry name" value="KPA_reductase"/>
</dbReference>
<dbReference type="PANTHER" id="PTHR21708">
    <property type="entry name" value="PROBABLE 2-DEHYDROPANTOATE 2-REDUCTASE"/>
    <property type="match status" value="1"/>
</dbReference>
<evidence type="ECO:0000259" key="5">
    <source>
        <dbReference type="Pfam" id="PF02558"/>
    </source>
</evidence>
<dbReference type="InterPro" id="IPR003710">
    <property type="entry name" value="ApbA"/>
</dbReference>
<comment type="function">
    <text evidence="4">Catalyzes the NADPH-dependent reduction of ketopantoate into pantoic acid.</text>
</comment>
<accession>A0A068RYT5</accession>
<gene>
    <name evidence="7" type="ORF">LCOR_06329.1</name>
</gene>
<keyword evidence="2 4" id="KW-0521">NADP</keyword>
<evidence type="ECO:0000256" key="3">
    <source>
        <dbReference type="ARBA" id="ARBA00023002"/>
    </source>
</evidence>
<dbReference type="Gene3D" id="1.10.1040.10">
    <property type="entry name" value="N-(1-d-carboxylethyl)-l-norvaline Dehydrogenase, domain 2"/>
    <property type="match status" value="1"/>
</dbReference>
<dbReference type="AlphaFoldDB" id="A0A068RYT5"/>
<feature type="domain" description="Ketopantoate reductase C-terminal" evidence="6">
    <location>
        <begin position="190"/>
        <end position="315"/>
    </location>
</feature>
<evidence type="ECO:0000313" key="7">
    <source>
        <dbReference type="EMBL" id="CDH55159.1"/>
    </source>
</evidence>
<feature type="domain" description="Ketopantoate reductase N-terminal" evidence="5">
    <location>
        <begin position="9"/>
        <end position="161"/>
    </location>
</feature>
<evidence type="ECO:0000256" key="4">
    <source>
        <dbReference type="RuleBase" id="RU362068"/>
    </source>
</evidence>
<evidence type="ECO:0000313" key="8">
    <source>
        <dbReference type="Proteomes" id="UP000027586"/>
    </source>
</evidence>